<reference evidence="4 5" key="1">
    <citation type="submission" date="2019-04" db="EMBL/GenBank/DDBJ databases">
        <title>Draft genome of the big-headed turtle Platysternon megacephalum.</title>
        <authorList>
            <person name="Gong S."/>
        </authorList>
    </citation>
    <scope>NUCLEOTIDE SEQUENCE [LARGE SCALE GENOMIC DNA]</scope>
    <source>
        <strain evidence="4">DO16091913</strain>
        <tissue evidence="4">Muscle</tissue>
    </source>
</reference>
<organism evidence="4 5">
    <name type="scientific">Platysternon megacephalum</name>
    <name type="common">big-headed turtle</name>
    <dbReference type="NCBI Taxonomy" id="55544"/>
    <lineage>
        <taxon>Eukaryota</taxon>
        <taxon>Metazoa</taxon>
        <taxon>Chordata</taxon>
        <taxon>Craniata</taxon>
        <taxon>Vertebrata</taxon>
        <taxon>Euteleostomi</taxon>
        <taxon>Archelosauria</taxon>
        <taxon>Testudinata</taxon>
        <taxon>Testudines</taxon>
        <taxon>Cryptodira</taxon>
        <taxon>Durocryptodira</taxon>
        <taxon>Testudinoidea</taxon>
        <taxon>Platysternidae</taxon>
        <taxon>Platysternon</taxon>
    </lineage>
</organism>
<dbReference type="EMBL" id="QXTE01000667">
    <property type="protein sequence ID" value="TFJ96480.1"/>
    <property type="molecule type" value="Genomic_DNA"/>
</dbReference>
<feature type="transmembrane region" description="Helical" evidence="3">
    <location>
        <begin position="437"/>
        <end position="455"/>
    </location>
</feature>
<keyword evidence="3" id="KW-0812">Transmembrane</keyword>
<dbReference type="GO" id="GO:0001675">
    <property type="term" value="P:acrosome assembly"/>
    <property type="evidence" value="ECO:0007669"/>
    <property type="project" value="TreeGrafter"/>
</dbReference>
<feature type="region of interest" description="Disordered" evidence="2">
    <location>
        <begin position="1"/>
        <end position="48"/>
    </location>
</feature>
<sequence length="460" mass="52823">MQRSLPGAVDAPDPEEEEEEDVGNAGSMEEDEKELDLTDQEMEDLRAQMLQLLEELEETRELAVKHEDDSLELQGAVDAPDPEEEEEEDVGNVGSMEEDEKELDLTDQEMEDLRAQMLQLLEELEETRELAVKHEDDSLELQAQMRTLKDEFSSLQETKASELVQVERELQEANEEIHGLRLEAEEVAAIHENEIAALQEQLCRLRAELQRVQQVREEYETEITTLRAEITMKGSGQARAEGRTDEVAMLQEELLVLREQYRDLMEEYQTLQESNKIMVHQLENLEAQKYRSRSRSEESHKSTESDVTHPPVRRTLSPRRASPRLSGSVSFKTVDDIRTISTPSCKKEPPSQAEESDADLSLRFQLQSEEEKVHLAQSKCDNMQTELQQLQRQYQAIQRERQQLQEELRLCRAEIQRLKGTVPADGRSRPAPDAPVISLPLIGLVVIVALLWCWWAETSS</sequence>
<dbReference type="PANTHER" id="PTHR15715">
    <property type="entry name" value="CENTROSOMAL PROTEIN OF 170 KDA"/>
    <property type="match status" value="1"/>
</dbReference>
<feature type="compositionally biased region" description="Basic and acidic residues" evidence="2">
    <location>
        <begin position="289"/>
        <end position="307"/>
    </location>
</feature>
<protein>
    <submittedName>
        <fullName evidence="4">O-succinylhomoserine sulfhydrylase</fullName>
    </submittedName>
</protein>
<feature type="region of interest" description="Disordered" evidence="2">
    <location>
        <begin position="340"/>
        <end position="359"/>
    </location>
</feature>
<gene>
    <name evidence="4" type="ORF">DR999_PMT21728</name>
</gene>
<dbReference type="AlphaFoldDB" id="A0A4D9DGW1"/>
<evidence type="ECO:0000256" key="3">
    <source>
        <dbReference type="SAM" id="Phobius"/>
    </source>
</evidence>
<evidence type="ECO:0000313" key="5">
    <source>
        <dbReference type="Proteomes" id="UP000297703"/>
    </source>
</evidence>
<evidence type="ECO:0000256" key="2">
    <source>
        <dbReference type="SAM" id="MobiDB-lite"/>
    </source>
</evidence>
<comment type="caution">
    <text evidence="4">The sequence shown here is derived from an EMBL/GenBank/DDBJ whole genome shotgun (WGS) entry which is preliminary data.</text>
</comment>
<feature type="coiled-coil region" evidence="1">
    <location>
        <begin position="366"/>
        <end position="421"/>
    </location>
</feature>
<feature type="region of interest" description="Disordered" evidence="2">
    <location>
        <begin position="289"/>
        <end position="330"/>
    </location>
</feature>
<dbReference type="PANTHER" id="PTHR15715:SF26">
    <property type="entry name" value="COILED-COIL DOMAIN-CONTAINING PROTEIN 136"/>
    <property type="match status" value="1"/>
</dbReference>
<evidence type="ECO:0000313" key="4">
    <source>
        <dbReference type="EMBL" id="TFJ96480.1"/>
    </source>
</evidence>
<keyword evidence="1" id="KW-0175">Coiled coil</keyword>
<keyword evidence="3" id="KW-1133">Transmembrane helix</keyword>
<keyword evidence="5" id="KW-1185">Reference proteome</keyword>
<dbReference type="InterPro" id="IPR051176">
    <property type="entry name" value="Cent_Immune-Sig_Mod"/>
</dbReference>
<dbReference type="OrthoDB" id="9948923at2759"/>
<keyword evidence="3" id="KW-0472">Membrane</keyword>
<proteinExistence type="predicted"/>
<accession>A0A4D9DGW1</accession>
<evidence type="ECO:0000256" key="1">
    <source>
        <dbReference type="SAM" id="Coils"/>
    </source>
</evidence>
<dbReference type="GO" id="GO:0007338">
    <property type="term" value="P:single fertilization"/>
    <property type="evidence" value="ECO:0007669"/>
    <property type="project" value="TreeGrafter"/>
</dbReference>
<feature type="compositionally biased region" description="Low complexity" evidence="2">
    <location>
        <begin position="1"/>
        <end position="11"/>
    </location>
</feature>
<name>A0A4D9DGW1_9SAUR</name>
<reference evidence="4 5" key="2">
    <citation type="submission" date="2019-04" db="EMBL/GenBank/DDBJ databases">
        <title>The genome sequence of big-headed turtle.</title>
        <authorList>
            <person name="Gong S."/>
        </authorList>
    </citation>
    <scope>NUCLEOTIDE SEQUENCE [LARGE SCALE GENOMIC DNA]</scope>
    <source>
        <strain evidence="4">DO16091913</strain>
        <tissue evidence="4">Muscle</tissue>
    </source>
</reference>
<feature type="compositionally biased region" description="Acidic residues" evidence="2">
    <location>
        <begin position="12"/>
        <end position="42"/>
    </location>
</feature>
<dbReference type="STRING" id="55544.A0A4D9DGW1"/>
<feature type="region of interest" description="Disordered" evidence="2">
    <location>
        <begin position="60"/>
        <end position="103"/>
    </location>
</feature>
<feature type="compositionally biased region" description="Acidic residues" evidence="2">
    <location>
        <begin position="80"/>
        <end position="103"/>
    </location>
</feature>
<dbReference type="Proteomes" id="UP000297703">
    <property type="component" value="Unassembled WGS sequence"/>
</dbReference>
<dbReference type="GO" id="GO:0002080">
    <property type="term" value="C:acrosomal membrane"/>
    <property type="evidence" value="ECO:0007669"/>
    <property type="project" value="TreeGrafter"/>
</dbReference>